<feature type="domain" description="Integrase catalytic" evidence="1">
    <location>
        <begin position="1237"/>
        <end position="1425"/>
    </location>
</feature>
<sequence>MSSKSDQLKTLIENRNRYFQRIQRAYDLIKDKTQVDEFKERAKHANDTFDKFESTIASIEKLNPLVDEEDRVKCDQTVESFETLYYRVTAHVSILNHAEAENAAANVTAASSTHEPNLRVKLPTIQVPIFNGEVSAFPAWKSLFDELIHTNTGLSDIQKFSYLQSYVSGSARGCIEHVTFSATNYLLAYQSLCDRYQKKRVLANSYLTKILQFRPLSGDDINLLRQFLDVFHVNVESLRALNIQDLGEFMLLQLGLRALDEKTRLQFETENITTNFPTFQQLITFIKHKCSILDLTSVNVPQSQSKLNRTNQKSFCATDFTVVSDPSPSPPSSSLYVAQNNQFKCSVCQLGEHRIASCPKFLQMEVPKRFTQVKELRLCFACLSSTHARTDCAEHYSTLLDQTQPMIPGSPSAIPSVFGWILLGRASCALPDQNHHQSFFVTEDLLSSQIQRFWEIEEIPHTKPLNPEEVACERHFVETYTRDKCGKYVLRLPFKGLGSPNLGSNRAVAHKRLQSLDLKLNRNIPMKNLYCENLQSYVTQGHMSVATEPAEYLLVHHGVFKASSSTTKLRVVFDPNVASDNGNNLAKSLMVGPKLQKDIGDLLIGFRLHPVAITCDIQAMYRSIGIAKDDCKYQHILWHSDQNVTSPVTEFELTTVTFGLPPSPFQAQRVLQQLALDEGNKHPRAAQAISSEVYVDDIVTGAKSVSEAIVLRNEIISILSTGGFAVRKWVSSHANVLVDMPDELCEKPQNFSDGLEESIKVLGTQWCPKTDTFVYCVDNQSCVGTLTKRQVLSFISKIYDLNGLVSPITIWLKIFMQRLWLHKSLSWDTTLPIDLCKDWTLFVQELNLLKSVLIPRYVLSPTSTYFDLVGFADGSSVAICGAIYLRVENSDMSVQVHLLRAKTKVAPLHTLSIPRLELNAALLLARVLKSLSFLTLPIRHTYLFSDSTVVLAWLKTPPHCLKTYVANRVATIIEITNHATWHHVSTHDNAADPASRGLFPSELVNHPIWFCGPKFLLLEPTEWPIDNYLSEANVPELKSVATTLTVKTEKPYLITVMEKYSSLLTLERIFALVKRFIHNLRDKSNKRVGNLSVSELHDARMTCIVISQKYHFESEFKLLKKGSSCSSNLLSLSPFVNPEGILMVGGRLSQAPLPTSAKHPILISNQSHLAQVLISYYHHISLHGGPKLVQCLLQRYYWVVGARSLIRKIIFKCMICFRATAKPSQPIMADIPASRFVQGRPFMNVGVDLAGPFPLKSGPRSNSPITKSWFAIFICFATKAVHLELLTSLSTDVFLAALDRFVGRRGLPQSMFSDRGTNFVGAARQISELLSSNNISRHLGNQNISWIFNPPSAPNFGGLWEAGVKSTKVHLARVIQNQSFSYEMFSTLLIRIEAILNSRPICALCTHPDDGVDTLTPGHFLIGSPLLARPEVDVSDDYIPPLRRWALITQAAQSFWKRWRHDYINTLIQRSKWTKGNSEIKLNDVVLVQGQSTPSQKWPLGIVTKLLPGPDGVTRVVVVRTPSGELERPVNKLAVLPID</sequence>
<dbReference type="Gene3D" id="3.30.420.10">
    <property type="entry name" value="Ribonuclease H-like superfamily/Ribonuclease H"/>
    <property type="match status" value="1"/>
</dbReference>
<dbReference type="InterPro" id="IPR043502">
    <property type="entry name" value="DNA/RNA_pol_sf"/>
</dbReference>
<dbReference type="InterPro" id="IPR005312">
    <property type="entry name" value="DUF1759"/>
</dbReference>
<dbReference type="Pfam" id="PF18701">
    <property type="entry name" value="DUF5641"/>
    <property type="match status" value="1"/>
</dbReference>
<dbReference type="InterPro" id="IPR040676">
    <property type="entry name" value="DUF5641"/>
</dbReference>
<dbReference type="GO" id="GO:0015074">
    <property type="term" value="P:DNA integration"/>
    <property type="evidence" value="ECO:0007669"/>
    <property type="project" value="InterPro"/>
</dbReference>
<dbReference type="SUPFAM" id="SSF56672">
    <property type="entry name" value="DNA/RNA polymerases"/>
    <property type="match status" value="1"/>
</dbReference>
<evidence type="ECO:0000259" key="1">
    <source>
        <dbReference type="PROSITE" id="PS50994"/>
    </source>
</evidence>
<dbReference type="InterPro" id="IPR001584">
    <property type="entry name" value="Integrase_cat-core"/>
</dbReference>
<dbReference type="GO" id="GO:0071897">
    <property type="term" value="P:DNA biosynthetic process"/>
    <property type="evidence" value="ECO:0007669"/>
    <property type="project" value="UniProtKB-ARBA"/>
</dbReference>
<dbReference type="PROSITE" id="PS50994">
    <property type="entry name" value="INTEGRASE"/>
    <property type="match status" value="1"/>
</dbReference>
<dbReference type="Pfam" id="PF05380">
    <property type="entry name" value="Peptidase_A17"/>
    <property type="match status" value="1"/>
</dbReference>
<dbReference type="GO" id="GO:0042575">
    <property type="term" value="C:DNA polymerase complex"/>
    <property type="evidence" value="ECO:0007669"/>
    <property type="project" value="UniProtKB-ARBA"/>
</dbReference>
<name>A0A8D8LRB5_9HEMI</name>
<proteinExistence type="predicted"/>
<dbReference type="InterPro" id="IPR012337">
    <property type="entry name" value="RNaseH-like_sf"/>
</dbReference>
<evidence type="ECO:0000313" key="2">
    <source>
        <dbReference type="EMBL" id="CAG6614730.1"/>
    </source>
</evidence>
<protein>
    <recommendedName>
        <fullName evidence="1">Integrase catalytic domain-containing protein</fullName>
    </recommendedName>
</protein>
<dbReference type="InterPro" id="IPR008042">
    <property type="entry name" value="Retrotrans_Pao"/>
</dbReference>
<reference evidence="2" key="1">
    <citation type="submission" date="2021-05" db="EMBL/GenBank/DDBJ databases">
        <authorList>
            <person name="Alioto T."/>
            <person name="Alioto T."/>
            <person name="Gomez Garrido J."/>
        </authorList>
    </citation>
    <scope>NUCLEOTIDE SEQUENCE</scope>
</reference>
<organism evidence="2">
    <name type="scientific">Cacopsylla melanoneura</name>
    <dbReference type="NCBI Taxonomy" id="428564"/>
    <lineage>
        <taxon>Eukaryota</taxon>
        <taxon>Metazoa</taxon>
        <taxon>Ecdysozoa</taxon>
        <taxon>Arthropoda</taxon>
        <taxon>Hexapoda</taxon>
        <taxon>Insecta</taxon>
        <taxon>Pterygota</taxon>
        <taxon>Neoptera</taxon>
        <taxon>Paraneoptera</taxon>
        <taxon>Hemiptera</taxon>
        <taxon>Sternorrhyncha</taxon>
        <taxon>Psylloidea</taxon>
        <taxon>Psyllidae</taxon>
        <taxon>Psyllinae</taxon>
        <taxon>Cacopsylla</taxon>
    </lineage>
</organism>
<dbReference type="PANTHER" id="PTHR47331">
    <property type="entry name" value="PHD-TYPE DOMAIN-CONTAINING PROTEIN"/>
    <property type="match status" value="1"/>
</dbReference>
<dbReference type="EMBL" id="HBUF01031189">
    <property type="protein sequence ID" value="CAG6614730.1"/>
    <property type="molecule type" value="Transcribed_RNA"/>
</dbReference>
<dbReference type="SUPFAM" id="SSF53098">
    <property type="entry name" value="Ribonuclease H-like"/>
    <property type="match status" value="1"/>
</dbReference>
<dbReference type="GO" id="GO:0003676">
    <property type="term" value="F:nucleic acid binding"/>
    <property type="evidence" value="ECO:0007669"/>
    <property type="project" value="InterPro"/>
</dbReference>
<dbReference type="PANTHER" id="PTHR47331:SF1">
    <property type="entry name" value="GAG-LIKE PROTEIN"/>
    <property type="match status" value="1"/>
</dbReference>
<dbReference type="InterPro" id="IPR036397">
    <property type="entry name" value="RNaseH_sf"/>
</dbReference>
<accession>A0A8D8LRB5</accession>
<dbReference type="Pfam" id="PF03564">
    <property type="entry name" value="DUF1759"/>
    <property type="match status" value="1"/>
</dbReference>